<dbReference type="KEGG" id="aor:AO090103000191"/>
<dbReference type="GeneID" id="5998906"/>
<dbReference type="HOGENOM" id="CLU_2236037_0_0_1"/>
<name>Q2TYM2_ASPOR</name>
<sequence>MRSTVQERDQIQVVINACQELTALLTEPYEWIANAAWGYVDSVALSLVLSLKVHRHVPKNGGTISLVDLAAKTGSSVVLITRQDNATMRGSASSKMNAPTMLPSQRAVTVPSAR</sequence>
<protein>
    <submittedName>
        <fullName evidence="2">DNA, SC103</fullName>
    </submittedName>
</protein>
<gene>
    <name evidence="2" type="ORF">AO090103000191</name>
</gene>
<evidence type="ECO:0000313" key="3">
    <source>
        <dbReference type="Proteomes" id="UP000006564"/>
    </source>
</evidence>
<keyword evidence="3" id="KW-1185">Reference proteome</keyword>
<organism evidence="2 3">
    <name type="scientific">Aspergillus oryzae (strain ATCC 42149 / RIB 40)</name>
    <name type="common">Yellow koji mold</name>
    <dbReference type="NCBI Taxonomy" id="510516"/>
    <lineage>
        <taxon>Eukaryota</taxon>
        <taxon>Fungi</taxon>
        <taxon>Dikarya</taxon>
        <taxon>Ascomycota</taxon>
        <taxon>Pezizomycotina</taxon>
        <taxon>Eurotiomycetes</taxon>
        <taxon>Eurotiomycetidae</taxon>
        <taxon>Eurotiales</taxon>
        <taxon>Aspergillaceae</taxon>
        <taxon>Aspergillus</taxon>
        <taxon>Aspergillus subgen. Circumdati</taxon>
    </lineage>
</organism>
<evidence type="ECO:0000256" key="1">
    <source>
        <dbReference type="SAM" id="MobiDB-lite"/>
    </source>
</evidence>
<dbReference type="SUPFAM" id="SSF46785">
    <property type="entry name" value="Winged helix' DNA-binding domain"/>
    <property type="match status" value="1"/>
</dbReference>
<dbReference type="Proteomes" id="UP000006564">
    <property type="component" value="Chromosome 8"/>
</dbReference>
<reference evidence="2 3" key="1">
    <citation type="journal article" date="2005" name="Nature">
        <title>Genome sequencing and analysis of Aspergillus oryzae.</title>
        <authorList>
            <person name="Machida M."/>
            <person name="Asai K."/>
            <person name="Sano M."/>
            <person name="Tanaka T."/>
            <person name="Kumagai T."/>
            <person name="Terai G."/>
            <person name="Kusumoto K."/>
            <person name="Arima T."/>
            <person name="Akita O."/>
            <person name="Kashiwagi Y."/>
            <person name="Abe K."/>
            <person name="Gomi K."/>
            <person name="Horiuchi H."/>
            <person name="Kitamoto K."/>
            <person name="Kobayashi T."/>
            <person name="Takeuchi M."/>
            <person name="Denning D.W."/>
            <person name="Galagan J.E."/>
            <person name="Nierman W.C."/>
            <person name="Yu J."/>
            <person name="Archer D.B."/>
            <person name="Bennett J.W."/>
            <person name="Bhatnagar D."/>
            <person name="Cleveland T.E."/>
            <person name="Fedorova N.D."/>
            <person name="Gotoh O."/>
            <person name="Horikawa H."/>
            <person name="Hosoyama A."/>
            <person name="Ichinomiya M."/>
            <person name="Igarashi R."/>
            <person name="Iwashita K."/>
            <person name="Juvvadi P.R."/>
            <person name="Kato M."/>
            <person name="Kato Y."/>
            <person name="Kin T."/>
            <person name="Kokubun A."/>
            <person name="Maeda H."/>
            <person name="Maeyama N."/>
            <person name="Maruyama J."/>
            <person name="Nagasaki H."/>
            <person name="Nakajima T."/>
            <person name="Oda K."/>
            <person name="Okada K."/>
            <person name="Paulsen I."/>
            <person name="Sakamoto K."/>
            <person name="Sawano T."/>
            <person name="Takahashi M."/>
            <person name="Takase K."/>
            <person name="Terabayashi Y."/>
            <person name="Wortman J."/>
            <person name="Yamada O."/>
            <person name="Yamagata Y."/>
            <person name="Anazawa H."/>
            <person name="Hata Y."/>
            <person name="Koide Y."/>
            <person name="Komori T."/>
            <person name="Koyama Y."/>
            <person name="Minetoki T."/>
            <person name="Suharnan S."/>
            <person name="Tanaka A."/>
            <person name="Isono K."/>
            <person name="Kuhara S."/>
            <person name="Ogasawara N."/>
            <person name="Kikuchi H."/>
        </authorList>
    </citation>
    <scope>NUCLEOTIDE SEQUENCE [LARGE SCALE GENOMIC DNA]</scope>
    <source>
        <strain evidence="3">ATCC 42149 / RIB 40</strain>
    </source>
</reference>
<dbReference type="AlphaFoldDB" id="Q2TYM2"/>
<evidence type="ECO:0000313" key="2">
    <source>
        <dbReference type="EMBL" id="BAE65651.1"/>
    </source>
</evidence>
<dbReference type="InterPro" id="IPR036390">
    <property type="entry name" value="WH_DNA-bd_sf"/>
</dbReference>
<proteinExistence type="predicted"/>
<dbReference type="VEuPathDB" id="FungiDB:AO090103000191"/>
<dbReference type="EMBL" id="BA000056">
    <property type="protein sequence ID" value="BAE65651.1"/>
    <property type="molecule type" value="Genomic_DNA"/>
</dbReference>
<feature type="region of interest" description="Disordered" evidence="1">
    <location>
        <begin position="89"/>
        <end position="114"/>
    </location>
</feature>
<dbReference type="EMBL" id="AP007174">
    <property type="protein sequence ID" value="BAE65651.1"/>
    <property type="molecule type" value="Genomic_DNA"/>
</dbReference>
<dbReference type="RefSeq" id="XP_023093847.1">
    <property type="nucleotide sequence ID" value="XM_023233403.1"/>
</dbReference>
<accession>Q2TYM2</accession>
<feature type="compositionally biased region" description="Polar residues" evidence="1">
    <location>
        <begin position="89"/>
        <end position="107"/>
    </location>
</feature>